<organism evidence="2 3">
    <name type="scientific">Oryza rufipogon</name>
    <name type="common">Brownbeard rice</name>
    <name type="synonym">Asian wild rice</name>
    <dbReference type="NCBI Taxonomy" id="4529"/>
    <lineage>
        <taxon>Eukaryota</taxon>
        <taxon>Viridiplantae</taxon>
        <taxon>Streptophyta</taxon>
        <taxon>Embryophyta</taxon>
        <taxon>Tracheophyta</taxon>
        <taxon>Spermatophyta</taxon>
        <taxon>Magnoliopsida</taxon>
        <taxon>Liliopsida</taxon>
        <taxon>Poales</taxon>
        <taxon>Poaceae</taxon>
        <taxon>BOP clade</taxon>
        <taxon>Oryzoideae</taxon>
        <taxon>Oryzeae</taxon>
        <taxon>Oryzinae</taxon>
        <taxon>Oryza</taxon>
    </lineage>
</organism>
<dbReference type="STRING" id="4529.A0A0E0NPG8"/>
<dbReference type="EnsemblPlants" id="ORUFI03G02930.1">
    <property type="protein sequence ID" value="ORUFI03G02930.1"/>
    <property type="gene ID" value="ORUFI03G02930"/>
</dbReference>
<dbReference type="Proteomes" id="UP000008022">
    <property type="component" value="Unassembled WGS sequence"/>
</dbReference>
<keyword evidence="3" id="KW-1185">Reference proteome</keyword>
<dbReference type="AlphaFoldDB" id="A0A0E0NPG8"/>
<protein>
    <recommendedName>
        <fullName evidence="1">DYW domain-containing protein</fullName>
    </recommendedName>
</protein>
<proteinExistence type="predicted"/>
<dbReference type="Gramene" id="ORUFI03G02930.1">
    <property type="protein sequence ID" value="ORUFI03G02930.1"/>
    <property type="gene ID" value="ORUFI03G02930"/>
</dbReference>
<dbReference type="InterPro" id="IPR032867">
    <property type="entry name" value="DYW_dom"/>
</dbReference>
<dbReference type="HOGENOM" id="CLU_2692101_0_0_1"/>
<dbReference type="OMA" id="VRNWRIC"/>
<evidence type="ECO:0000313" key="2">
    <source>
        <dbReference type="EnsemblPlants" id="ORUFI03G02930.1"/>
    </source>
</evidence>
<name>A0A0E0NPG8_ORYRU</name>
<dbReference type="Pfam" id="PF14432">
    <property type="entry name" value="DYW_deaminase"/>
    <property type="match status" value="1"/>
</dbReference>
<dbReference type="GO" id="GO:0008270">
    <property type="term" value="F:zinc ion binding"/>
    <property type="evidence" value="ECO:0007669"/>
    <property type="project" value="InterPro"/>
</dbReference>
<sequence length="74" mass="8426">MNNLIEKVEKLGQGAPPLLHHSEKLAIAYGLISGAVPSGKMLRIVRNWRICVHCHQFFKYASMVIQVIVVWHFT</sequence>
<evidence type="ECO:0000313" key="3">
    <source>
        <dbReference type="Proteomes" id="UP000008022"/>
    </source>
</evidence>
<evidence type="ECO:0000259" key="1">
    <source>
        <dbReference type="Pfam" id="PF14432"/>
    </source>
</evidence>
<reference evidence="3" key="1">
    <citation type="submission" date="2013-06" db="EMBL/GenBank/DDBJ databases">
        <authorList>
            <person name="Zhao Q."/>
        </authorList>
    </citation>
    <scope>NUCLEOTIDE SEQUENCE</scope>
    <source>
        <strain evidence="3">cv. W1943</strain>
    </source>
</reference>
<accession>A0A0E0NPG8</accession>
<reference evidence="2" key="2">
    <citation type="submission" date="2015-06" db="UniProtKB">
        <authorList>
            <consortium name="EnsemblPlants"/>
        </authorList>
    </citation>
    <scope>IDENTIFICATION</scope>
</reference>
<feature type="domain" description="DYW" evidence="1">
    <location>
        <begin position="18"/>
        <end position="69"/>
    </location>
</feature>